<sequence>MKKLIRYFTEGITSQTLHTIGAEIETQFVDKDGKPVETKVSQHMLRFLAEKQWKVEGLKGDLITTLVDKDGNRIFYELGRHNMEVSTKVSTQTGVIDIAKKCLDQLYKAASVFGAEPYFAPILSGEEDLLVIPDERDAVWLDLDGRDALAPLARTSSVQFTVSVSPQEAVWVLNKLGERINLFLGDYPQDRVWKRYIHESAAGYLPDRYGGPLIFASLDEYCRSLARHKVVVGASLVPFAEVDNLDISLYLRSIWWHFRLKRYGNDLCVEVRPMARREDSLFQDQMEKVVKVICN</sequence>
<protein>
    <submittedName>
        <fullName evidence="1">Uncharacterized protein</fullName>
    </submittedName>
</protein>
<dbReference type="InterPro" id="IPR014746">
    <property type="entry name" value="Gln_synth/guanido_kin_cat_dom"/>
</dbReference>
<dbReference type="Proteomes" id="UP000034797">
    <property type="component" value="Unassembled WGS sequence"/>
</dbReference>
<gene>
    <name evidence="1" type="ORF">UW84_C0029G0012</name>
</gene>
<dbReference type="EMBL" id="LCJW01000029">
    <property type="protein sequence ID" value="KKT85506.1"/>
    <property type="molecule type" value="Genomic_DNA"/>
</dbReference>
<evidence type="ECO:0000313" key="1">
    <source>
        <dbReference type="EMBL" id="KKT85506.1"/>
    </source>
</evidence>
<comment type="caution">
    <text evidence="1">The sequence shown here is derived from an EMBL/GenBank/DDBJ whole genome shotgun (WGS) entry which is preliminary data.</text>
</comment>
<dbReference type="Gene3D" id="3.30.590.20">
    <property type="match status" value="1"/>
</dbReference>
<dbReference type="GO" id="GO:0003824">
    <property type="term" value="F:catalytic activity"/>
    <property type="evidence" value="ECO:0007669"/>
    <property type="project" value="InterPro"/>
</dbReference>
<dbReference type="SUPFAM" id="SSF55931">
    <property type="entry name" value="Glutamine synthetase/guanido kinase"/>
    <property type="match status" value="1"/>
</dbReference>
<dbReference type="AlphaFoldDB" id="A0A0G1KP98"/>
<organism evidence="1 2">
    <name type="scientific">Candidatus Collierbacteria bacterium GW2011_GWA2_44_99</name>
    <dbReference type="NCBI Taxonomy" id="1618380"/>
    <lineage>
        <taxon>Bacteria</taxon>
        <taxon>Candidatus Collieribacteriota</taxon>
    </lineage>
</organism>
<name>A0A0G1KP98_9BACT</name>
<proteinExistence type="predicted"/>
<reference evidence="1 2" key="1">
    <citation type="journal article" date="2015" name="Nature">
        <title>rRNA introns, odd ribosomes, and small enigmatic genomes across a large radiation of phyla.</title>
        <authorList>
            <person name="Brown C.T."/>
            <person name="Hug L.A."/>
            <person name="Thomas B.C."/>
            <person name="Sharon I."/>
            <person name="Castelle C.J."/>
            <person name="Singh A."/>
            <person name="Wilkins M.J."/>
            <person name="Williams K.H."/>
            <person name="Banfield J.F."/>
        </authorList>
    </citation>
    <scope>NUCLEOTIDE SEQUENCE [LARGE SCALE GENOMIC DNA]</scope>
</reference>
<accession>A0A0G1KP98</accession>
<evidence type="ECO:0000313" key="2">
    <source>
        <dbReference type="Proteomes" id="UP000034797"/>
    </source>
</evidence>